<feature type="domain" description="PNPLA" evidence="7">
    <location>
        <begin position="208"/>
        <end position="416"/>
    </location>
</feature>
<dbReference type="Pfam" id="PF11815">
    <property type="entry name" value="DUF3336"/>
    <property type="match status" value="1"/>
</dbReference>
<dbReference type="Gene3D" id="3.40.1090.10">
    <property type="entry name" value="Cytosolic phospholipase A2 catalytic domain"/>
    <property type="match status" value="2"/>
</dbReference>
<feature type="transmembrane region" description="Helical" evidence="6">
    <location>
        <begin position="30"/>
        <end position="57"/>
    </location>
</feature>
<evidence type="ECO:0000313" key="9">
    <source>
        <dbReference type="Proteomes" id="UP001515480"/>
    </source>
</evidence>
<dbReference type="SUPFAM" id="SSF52151">
    <property type="entry name" value="FabD/lysophospholipase-like"/>
    <property type="match status" value="1"/>
</dbReference>
<feature type="active site" description="Proton acceptor" evidence="5">
    <location>
        <position position="403"/>
    </location>
</feature>
<comment type="caution">
    <text evidence="5">Lacks conserved residue(s) required for the propagation of feature annotation.</text>
</comment>
<evidence type="ECO:0000256" key="6">
    <source>
        <dbReference type="SAM" id="Phobius"/>
    </source>
</evidence>
<dbReference type="PROSITE" id="PS51635">
    <property type="entry name" value="PNPLA"/>
    <property type="match status" value="1"/>
</dbReference>
<dbReference type="InterPro" id="IPR021771">
    <property type="entry name" value="Triacylglycerol_lipase_N"/>
</dbReference>
<evidence type="ECO:0000256" key="5">
    <source>
        <dbReference type="PROSITE-ProRule" id="PRU01161"/>
    </source>
</evidence>
<evidence type="ECO:0000256" key="3">
    <source>
        <dbReference type="ARBA" id="ARBA00022963"/>
    </source>
</evidence>
<feature type="active site" description="Nucleophile" evidence="5">
    <location>
        <position position="241"/>
    </location>
</feature>
<dbReference type="EMBL" id="JBGBPQ010000015">
    <property type="protein sequence ID" value="KAL1510359.1"/>
    <property type="molecule type" value="Genomic_DNA"/>
</dbReference>
<comment type="similarity">
    <text evidence="1">Belongs to the PLPL family.</text>
</comment>
<gene>
    <name evidence="8" type="ORF">AB1Y20_006670</name>
</gene>
<dbReference type="PANTHER" id="PTHR14226">
    <property type="entry name" value="NEUROPATHY TARGET ESTERASE/SWISS CHEESE D.MELANOGASTER"/>
    <property type="match status" value="1"/>
</dbReference>
<keyword evidence="2 5" id="KW-0378">Hydrolase</keyword>
<proteinExistence type="inferred from homology"/>
<dbReference type="InterPro" id="IPR050301">
    <property type="entry name" value="NTE"/>
</dbReference>
<keyword evidence="6" id="KW-1133">Transmembrane helix</keyword>
<keyword evidence="3 5" id="KW-0442">Lipid degradation</keyword>
<reference evidence="8 9" key="1">
    <citation type="journal article" date="2024" name="Science">
        <title>Giant polyketide synthase enzymes in the biosynthesis of giant marine polyether toxins.</title>
        <authorList>
            <person name="Fallon T.R."/>
            <person name="Shende V.V."/>
            <person name="Wierzbicki I.H."/>
            <person name="Pendleton A.L."/>
            <person name="Watervoot N.F."/>
            <person name="Auber R.P."/>
            <person name="Gonzalez D.J."/>
            <person name="Wisecaver J.H."/>
            <person name="Moore B.S."/>
        </authorList>
    </citation>
    <scope>NUCLEOTIDE SEQUENCE [LARGE SCALE GENOMIC DNA]</scope>
    <source>
        <strain evidence="8 9">12B1</strain>
    </source>
</reference>
<evidence type="ECO:0000256" key="4">
    <source>
        <dbReference type="ARBA" id="ARBA00023098"/>
    </source>
</evidence>
<evidence type="ECO:0000256" key="2">
    <source>
        <dbReference type="ARBA" id="ARBA00022801"/>
    </source>
</evidence>
<organism evidence="8 9">
    <name type="scientific">Prymnesium parvum</name>
    <name type="common">Toxic golden alga</name>
    <dbReference type="NCBI Taxonomy" id="97485"/>
    <lineage>
        <taxon>Eukaryota</taxon>
        <taxon>Haptista</taxon>
        <taxon>Haptophyta</taxon>
        <taxon>Prymnesiophyceae</taxon>
        <taxon>Prymnesiales</taxon>
        <taxon>Prymnesiaceae</taxon>
        <taxon>Prymnesium</taxon>
    </lineage>
</organism>
<dbReference type="Proteomes" id="UP001515480">
    <property type="component" value="Unassembled WGS sequence"/>
</dbReference>
<dbReference type="GO" id="GO:0004806">
    <property type="term" value="F:triacylglycerol lipase activity"/>
    <property type="evidence" value="ECO:0007669"/>
    <property type="project" value="InterPro"/>
</dbReference>
<dbReference type="InterPro" id="IPR016035">
    <property type="entry name" value="Acyl_Trfase/lysoPLipase"/>
</dbReference>
<dbReference type="GO" id="GO:0016042">
    <property type="term" value="P:lipid catabolic process"/>
    <property type="evidence" value="ECO:0007669"/>
    <property type="project" value="UniProtKB-UniRule"/>
</dbReference>
<evidence type="ECO:0000256" key="1">
    <source>
        <dbReference type="ARBA" id="ARBA00006104"/>
    </source>
</evidence>
<accession>A0AB34J105</accession>
<dbReference type="PANTHER" id="PTHR14226:SF66">
    <property type="entry name" value="TRIACYLGLYCEROL LIPASE PTL2"/>
    <property type="match status" value="1"/>
</dbReference>
<evidence type="ECO:0000313" key="8">
    <source>
        <dbReference type="EMBL" id="KAL1510359.1"/>
    </source>
</evidence>
<feature type="short sequence motif" description="GXSXG" evidence="5">
    <location>
        <begin position="239"/>
        <end position="243"/>
    </location>
</feature>
<dbReference type="InterPro" id="IPR002641">
    <property type="entry name" value="PNPLA_dom"/>
</dbReference>
<protein>
    <recommendedName>
        <fullName evidence="7">PNPLA domain-containing protein</fullName>
    </recommendedName>
</protein>
<keyword evidence="9" id="KW-1185">Reference proteome</keyword>
<keyword evidence="6" id="KW-0812">Transmembrane</keyword>
<dbReference type="AlphaFoldDB" id="A0AB34J105"/>
<keyword evidence="6" id="KW-0472">Membrane</keyword>
<sequence>MAPDAAVAAATLSLLCLTLGSHRVLRWPLLLVSTLVVAAELSAVALLVALMGCWDAVIHRFRPTKSRSQLLARLREARSWPEYLETAKSLDAEDECSRWRAHAEHPQYNSRLVRAMGSRLAAARRRGEGAALLDALGECVRKSFGGIDAEVLYSRCYAGTKSVIEEYLEEVLASLDHMRQHLRESREMEERVSGFLHRSQRVFGRTCLALSGGGGLANYSWGVARALFEQGHLPTLICGTSAGAVVAATLCTHTDAELEHLLRSERLVELLTSFEEPRAVVVRRFMRRRHMYDDSQWKPKIQVLCNHEAYPDITFAEAFALTGRELCVTVTARRRHEPPLVLSRLSSPDVTVASAVLATVAMPFLIPAQRLMRKDLEGKLHPWNASESQGCDGDLGTEGLWRDGSIMHDTPRELLAQHFGASFIIASQCNPHVVPLFIALRPTAGQPASRLQRGRSDWRGGFALSAVLVLLLSDAKKWLTFMRELEIMPLVLDTDWSSLLLQDFNGDVTIMPPIGASDYLSMLSDPTLESMNKYIRVGKRETWRKMPMLATRLRVAHALQALQNEFDQVQKAAGRSVTSRSFI</sequence>
<evidence type="ECO:0000259" key="7">
    <source>
        <dbReference type="PROSITE" id="PS51635"/>
    </source>
</evidence>
<name>A0AB34J105_PRYPA</name>
<comment type="caution">
    <text evidence="8">The sequence shown here is derived from an EMBL/GenBank/DDBJ whole genome shotgun (WGS) entry which is preliminary data.</text>
</comment>
<keyword evidence="4 5" id="KW-0443">Lipid metabolism</keyword>
<dbReference type="Pfam" id="PF01734">
    <property type="entry name" value="Patatin"/>
    <property type="match status" value="1"/>
</dbReference>